<name>A0A2G8S8D1_9APHY</name>
<evidence type="ECO:0000313" key="4">
    <source>
        <dbReference type="Proteomes" id="UP000230002"/>
    </source>
</evidence>
<evidence type="ECO:0000313" key="3">
    <source>
        <dbReference type="EMBL" id="PIL30042.1"/>
    </source>
</evidence>
<feature type="signal peptide" evidence="1">
    <location>
        <begin position="1"/>
        <end position="19"/>
    </location>
</feature>
<organism evidence="3 4">
    <name type="scientific">Ganoderma sinense ZZ0214-1</name>
    <dbReference type="NCBI Taxonomy" id="1077348"/>
    <lineage>
        <taxon>Eukaryota</taxon>
        <taxon>Fungi</taxon>
        <taxon>Dikarya</taxon>
        <taxon>Basidiomycota</taxon>
        <taxon>Agaricomycotina</taxon>
        <taxon>Agaricomycetes</taxon>
        <taxon>Polyporales</taxon>
        <taxon>Polyporaceae</taxon>
        <taxon>Ganoderma</taxon>
    </lineage>
</organism>
<dbReference type="Pfam" id="PF23865">
    <property type="entry name" value="DUF7223"/>
    <property type="match status" value="1"/>
</dbReference>
<keyword evidence="4" id="KW-1185">Reference proteome</keyword>
<dbReference type="OrthoDB" id="73875at2759"/>
<dbReference type="Proteomes" id="UP000230002">
    <property type="component" value="Unassembled WGS sequence"/>
</dbReference>
<evidence type="ECO:0000259" key="2">
    <source>
        <dbReference type="Pfam" id="PF23865"/>
    </source>
</evidence>
<proteinExistence type="predicted"/>
<feature type="chain" id="PRO_5013795684" description="DUF7223 domain-containing protein" evidence="1">
    <location>
        <begin position="20"/>
        <end position="568"/>
    </location>
</feature>
<protein>
    <recommendedName>
        <fullName evidence="2">DUF7223 domain-containing protein</fullName>
    </recommendedName>
</protein>
<reference evidence="3 4" key="1">
    <citation type="journal article" date="2015" name="Sci. Rep.">
        <title>Chromosome-level genome map provides insights into diverse defense mechanisms in the medicinal fungus Ganoderma sinense.</title>
        <authorList>
            <person name="Zhu Y."/>
            <person name="Xu J."/>
            <person name="Sun C."/>
            <person name="Zhou S."/>
            <person name="Xu H."/>
            <person name="Nelson D.R."/>
            <person name="Qian J."/>
            <person name="Song J."/>
            <person name="Luo H."/>
            <person name="Xiang L."/>
            <person name="Li Y."/>
            <person name="Xu Z."/>
            <person name="Ji A."/>
            <person name="Wang L."/>
            <person name="Lu S."/>
            <person name="Hayward A."/>
            <person name="Sun W."/>
            <person name="Li X."/>
            <person name="Schwartz D.C."/>
            <person name="Wang Y."/>
            <person name="Chen S."/>
        </authorList>
    </citation>
    <scope>NUCLEOTIDE SEQUENCE [LARGE SCALE GENOMIC DNA]</scope>
    <source>
        <strain evidence="3 4">ZZ0214-1</strain>
    </source>
</reference>
<dbReference type="EMBL" id="AYKW01000017">
    <property type="protein sequence ID" value="PIL30042.1"/>
    <property type="molecule type" value="Genomic_DNA"/>
</dbReference>
<evidence type="ECO:0000256" key="1">
    <source>
        <dbReference type="SAM" id="SignalP"/>
    </source>
</evidence>
<feature type="domain" description="DUF7223" evidence="2">
    <location>
        <begin position="284"/>
        <end position="499"/>
    </location>
</feature>
<gene>
    <name evidence="3" type="ORF">GSI_07954</name>
</gene>
<dbReference type="InterPro" id="IPR055647">
    <property type="entry name" value="DUF7223"/>
</dbReference>
<keyword evidence="1" id="KW-0732">Signal</keyword>
<sequence>MVLPVSFFVAALFPIVALAANDWTQPCHTGACEWDLPATQGSGTMRLSGSDTSISDLTSAGGWTILDCNATAADQDIRVVCHDPSQCDHVFQNGAENTVVRLPNNCSSEPFAVVTRLWNHSDQSIPASRRSLLERRGGPQRLVQGVSLSTDFAATNFSQHGNITVLVVGSSLQGVSNITQSVAGCDAPAIASKSHGCNATSVALKIFDPFSKKTKSGSFTIPPKTFQKNLFNDSFACPQSGNIPAFNGIISVDLKSTVGGDINYAITFAGLLHALDSSALSLVVGFDASVDGALSLTADLTGSFTTGDIPLFTTGIPGLDFGSILKIGPTFTINAEADASIASNLELDVPISFTLSGGKLVFPPSQGSSSAGTFTPGNAGVKLSASPNVTAKAQLAAHVKPSFEFGMTILKQTADIFLELDTFAELDLSLTATANASASASTGSNSTSTSACAGAGGCVDVQAGLAVNAGANADLLGIIKANDKVSLFSKSFDLFKKCFGNSFQRRDHRGSHSHRVPLGLSPVEQSRRKRLYGYGPSGAGVERRRIVRKSGKGFSCPTSSLGGLSSIV</sequence>
<dbReference type="AlphaFoldDB" id="A0A2G8S8D1"/>
<comment type="caution">
    <text evidence="3">The sequence shown here is derived from an EMBL/GenBank/DDBJ whole genome shotgun (WGS) entry which is preliminary data.</text>
</comment>
<dbReference type="STRING" id="1077348.A0A2G8S8D1"/>
<accession>A0A2G8S8D1</accession>